<dbReference type="AlphaFoldDB" id="A0A0L7KNI8"/>
<evidence type="ECO:0000259" key="4">
    <source>
        <dbReference type="PROSITE" id="PS50039"/>
    </source>
</evidence>
<dbReference type="Proteomes" id="UP000037510">
    <property type="component" value="Unassembled WGS sequence"/>
</dbReference>
<dbReference type="GO" id="GO:0009653">
    <property type="term" value="P:anatomical structure morphogenesis"/>
    <property type="evidence" value="ECO:0007669"/>
    <property type="project" value="TreeGrafter"/>
</dbReference>
<dbReference type="SUPFAM" id="SSF46785">
    <property type="entry name" value="Winged helix' DNA-binding domain"/>
    <property type="match status" value="1"/>
</dbReference>
<name>A0A0L7KNI8_OPEBR</name>
<evidence type="ECO:0000313" key="5">
    <source>
        <dbReference type="EMBL" id="KOB64544.1"/>
    </source>
</evidence>
<dbReference type="InterPro" id="IPR050211">
    <property type="entry name" value="FOX_domain-containing"/>
</dbReference>
<evidence type="ECO:0000313" key="6">
    <source>
        <dbReference type="Proteomes" id="UP000037510"/>
    </source>
</evidence>
<dbReference type="PROSITE" id="PS00658">
    <property type="entry name" value="FORK_HEAD_2"/>
    <property type="match status" value="1"/>
</dbReference>
<accession>A0A0L7KNI8</accession>
<keyword evidence="6" id="KW-1185">Reference proteome</keyword>
<dbReference type="PANTHER" id="PTHR11829">
    <property type="entry name" value="FORKHEAD BOX PROTEIN"/>
    <property type="match status" value="1"/>
</dbReference>
<evidence type="ECO:0000256" key="2">
    <source>
        <dbReference type="ARBA" id="ARBA00023242"/>
    </source>
</evidence>
<sequence>DRFPFYKANDERWKNSIRHNLSINPHFRKGARAPQGAGHLWSLAANAIDLLPCNPVPEEKTSRVPVLETEMKFMGFQKRRPPRCRMHKSLAANGFNLLPYNPVPEKKIPRLSVLRETDFSINLFGFPKVIVLDEAAIAAASILPDQDLYTGG</sequence>
<feature type="domain" description="Fork-head" evidence="4">
    <location>
        <begin position="1"/>
        <end position="43"/>
    </location>
</feature>
<feature type="non-terminal residue" evidence="5">
    <location>
        <position position="152"/>
    </location>
</feature>
<dbReference type="GO" id="GO:0005634">
    <property type="term" value="C:nucleus"/>
    <property type="evidence" value="ECO:0007669"/>
    <property type="project" value="UniProtKB-SubCell"/>
</dbReference>
<dbReference type="EMBL" id="JTDY01008480">
    <property type="protein sequence ID" value="KOB64544.1"/>
    <property type="molecule type" value="Genomic_DNA"/>
</dbReference>
<feature type="DNA-binding region" description="Fork-head" evidence="3">
    <location>
        <begin position="1"/>
        <end position="43"/>
    </location>
</feature>
<dbReference type="GO" id="GO:0000981">
    <property type="term" value="F:DNA-binding transcription factor activity, RNA polymerase II-specific"/>
    <property type="evidence" value="ECO:0007669"/>
    <property type="project" value="TreeGrafter"/>
</dbReference>
<dbReference type="STRING" id="104452.A0A0L7KNI8"/>
<dbReference type="SMART" id="SM00339">
    <property type="entry name" value="FH"/>
    <property type="match status" value="1"/>
</dbReference>
<dbReference type="PANTHER" id="PTHR11829:SF142">
    <property type="entry name" value="FORK-HEAD DOMAIN-CONTAINING PROTEIN"/>
    <property type="match status" value="1"/>
</dbReference>
<reference evidence="5 6" key="1">
    <citation type="journal article" date="2015" name="Genome Biol. Evol.">
        <title>The genome of winter moth (Operophtera brumata) provides a genomic perspective on sexual dimorphism and phenology.</title>
        <authorList>
            <person name="Derks M.F."/>
            <person name="Smit S."/>
            <person name="Salis L."/>
            <person name="Schijlen E."/>
            <person name="Bossers A."/>
            <person name="Mateman C."/>
            <person name="Pijl A.S."/>
            <person name="de Ridder D."/>
            <person name="Groenen M.A."/>
            <person name="Visser M.E."/>
            <person name="Megens H.J."/>
        </authorList>
    </citation>
    <scope>NUCLEOTIDE SEQUENCE [LARGE SCALE GENOMIC DNA]</scope>
    <source>
        <strain evidence="5">WM2013NL</strain>
        <tissue evidence="5">Head and thorax</tissue>
    </source>
</reference>
<comment type="caution">
    <text evidence="5">The sequence shown here is derived from an EMBL/GenBank/DDBJ whole genome shotgun (WGS) entry which is preliminary data.</text>
</comment>
<dbReference type="InterPro" id="IPR036388">
    <property type="entry name" value="WH-like_DNA-bd_sf"/>
</dbReference>
<organism evidence="5 6">
    <name type="scientific">Operophtera brumata</name>
    <name type="common">Winter moth</name>
    <name type="synonym">Phalaena brumata</name>
    <dbReference type="NCBI Taxonomy" id="104452"/>
    <lineage>
        <taxon>Eukaryota</taxon>
        <taxon>Metazoa</taxon>
        <taxon>Ecdysozoa</taxon>
        <taxon>Arthropoda</taxon>
        <taxon>Hexapoda</taxon>
        <taxon>Insecta</taxon>
        <taxon>Pterygota</taxon>
        <taxon>Neoptera</taxon>
        <taxon>Endopterygota</taxon>
        <taxon>Lepidoptera</taxon>
        <taxon>Glossata</taxon>
        <taxon>Ditrysia</taxon>
        <taxon>Geometroidea</taxon>
        <taxon>Geometridae</taxon>
        <taxon>Larentiinae</taxon>
        <taxon>Operophtera</taxon>
    </lineage>
</organism>
<dbReference type="InterPro" id="IPR030456">
    <property type="entry name" value="TF_fork_head_CS_2"/>
</dbReference>
<dbReference type="InterPro" id="IPR036390">
    <property type="entry name" value="WH_DNA-bd_sf"/>
</dbReference>
<comment type="subcellular location">
    <subcellularLocation>
        <location evidence="3">Nucleus</location>
    </subcellularLocation>
</comment>
<dbReference type="PROSITE" id="PS50039">
    <property type="entry name" value="FORK_HEAD_3"/>
    <property type="match status" value="1"/>
</dbReference>
<dbReference type="Pfam" id="PF00250">
    <property type="entry name" value="Forkhead"/>
    <property type="match status" value="1"/>
</dbReference>
<evidence type="ECO:0000256" key="1">
    <source>
        <dbReference type="ARBA" id="ARBA00023125"/>
    </source>
</evidence>
<keyword evidence="2 3" id="KW-0539">Nucleus</keyword>
<dbReference type="Gene3D" id="1.10.10.10">
    <property type="entry name" value="Winged helix-like DNA-binding domain superfamily/Winged helix DNA-binding domain"/>
    <property type="match status" value="1"/>
</dbReference>
<dbReference type="InterPro" id="IPR001766">
    <property type="entry name" value="Fork_head_dom"/>
</dbReference>
<dbReference type="GO" id="GO:0030154">
    <property type="term" value="P:cell differentiation"/>
    <property type="evidence" value="ECO:0007669"/>
    <property type="project" value="TreeGrafter"/>
</dbReference>
<keyword evidence="1 3" id="KW-0238">DNA-binding</keyword>
<proteinExistence type="predicted"/>
<dbReference type="GO" id="GO:0000978">
    <property type="term" value="F:RNA polymerase II cis-regulatory region sequence-specific DNA binding"/>
    <property type="evidence" value="ECO:0007669"/>
    <property type="project" value="TreeGrafter"/>
</dbReference>
<feature type="non-terminal residue" evidence="5">
    <location>
        <position position="1"/>
    </location>
</feature>
<evidence type="ECO:0000256" key="3">
    <source>
        <dbReference type="PROSITE-ProRule" id="PRU00089"/>
    </source>
</evidence>
<protein>
    <submittedName>
        <fullName evidence="5">Putative forkhead box protein</fullName>
    </submittedName>
</protein>
<gene>
    <name evidence="5" type="ORF">OBRU01_23982</name>
</gene>